<organism evidence="5 6">
    <name type="scientific">Aedes aegypti</name>
    <name type="common">Yellowfever mosquito</name>
    <name type="synonym">Culex aegypti</name>
    <dbReference type="NCBI Taxonomy" id="7159"/>
    <lineage>
        <taxon>Eukaryota</taxon>
        <taxon>Metazoa</taxon>
        <taxon>Ecdysozoa</taxon>
        <taxon>Arthropoda</taxon>
        <taxon>Hexapoda</taxon>
        <taxon>Insecta</taxon>
        <taxon>Pterygota</taxon>
        <taxon>Neoptera</taxon>
        <taxon>Endopterygota</taxon>
        <taxon>Diptera</taxon>
        <taxon>Nematocera</taxon>
        <taxon>Culicoidea</taxon>
        <taxon>Culicidae</taxon>
        <taxon>Culicinae</taxon>
        <taxon>Aedini</taxon>
        <taxon>Aedes</taxon>
        <taxon>Stegomyia</taxon>
    </lineage>
</organism>
<accession>A0A1S4EY00</accession>
<dbReference type="InterPro" id="IPR052739">
    <property type="entry name" value="FAAH2"/>
</dbReference>
<dbReference type="KEGG" id="aag:5568818"/>
<feature type="transmembrane region" description="Helical" evidence="3">
    <location>
        <begin position="20"/>
        <end position="40"/>
    </location>
</feature>
<dbReference type="InterPro" id="IPR020556">
    <property type="entry name" value="Amidase_CS"/>
</dbReference>
<dbReference type="Proteomes" id="UP000682892">
    <property type="component" value="Chromosome 2"/>
</dbReference>
<name>A0A1S4EY00_AEDAE</name>
<dbReference type="PANTHER" id="PTHR43372">
    <property type="entry name" value="FATTY-ACID AMIDE HYDROLASE"/>
    <property type="match status" value="1"/>
</dbReference>
<dbReference type="AlphaFoldDB" id="A0A1S4EY00"/>
<dbReference type="HOGENOM" id="CLU_009600_16_1_1"/>
<feature type="active site" description="Charge relay system" evidence="2">
    <location>
        <position position="150"/>
    </location>
</feature>
<dbReference type="PROSITE" id="PS00571">
    <property type="entry name" value="AMIDASES"/>
    <property type="match status" value="1"/>
</dbReference>
<dbReference type="GO" id="GO:0012505">
    <property type="term" value="C:endomembrane system"/>
    <property type="evidence" value="ECO:0007669"/>
    <property type="project" value="TreeGrafter"/>
</dbReference>
<dbReference type="Gene3D" id="3.90.1300.10">
    <property type="entry name" value="Amidase signature (AS) domain"/>
    <property type="match status" value="1"/>
</dbReference>
<evidence type="ECO:0000256" key="3">
    <source>
        <dbReference type="SAM" id="Phobius"/>
    </source>
</evidence>
<dbReference type="OrthoDB" id="6428749at2759"/>
<feature type="active site" description="Acyl-ester intermediate" evidence="2">
    <location>
        <position position="249"/>
    </location>
</feature>
<proteinExistence type="inferred from homology"/>
<evidence type="ECO:0000256" key="2">
    <source>
        <dbReference type="PIRSR" id="PIRSR001221-1"/>
    </source>
</evidence>
<dbReference type="Pfam" id="PF01425">
    <property type="entry name" value="Amidase"/>
    <property type="match status" value="1"/>
</dbReference>
<feature type="domain" description="Amidase" evidence="4">
    <location>
        <begin position="89"/>
        <end position="522"/>
    </location>
</feature>
<evidence type="ECO:0000313" key="5">
    <source>
        <dbReference type="EMBL" id="EAT47732.1"/>
    </source>
</evidence>
<protein>
    <submittedName>
        <fullName evidence="5">AAEL001173-PA</fullName>
    </submittedName>
</protein>
<reference evidence="5" key="2">
    <citation type="journal article" date="2007" name="Science">
        <title>Genome sequence of Aedes aegypti, a major arbovirus vector.</title>
        <authorList>
            <person name="Nene V."/>
            <person name="Wortman J.R."/>
            <person name="Lawson D."/>
            <person name="Haas B."/>
            <person name="Kodira C."/>
            <person name="Tu Z.J."/>
            <person name="Loftus B."/>
            <person name="Xi Z."/>
            <person name="Megy K."/>
            <person name="Grabherr M."/>
            <person name="Ren Q."/>
            <person name="Zdobnov E.M."/>
            <person name="Lobo N.F."/>
            <person name="Campbell K.S."/>
            <person name="Brown S.E."/>
            <person name="Bonaldo M.F."/>
            <person name="Zhu J."/>
            <person name="Sinkins S.P."/>
            <person name="Hogenkamp D.G."/>
            <person name="Amedeo P."/>
            <person name="Arensburger P."/>
            <person name="Atkinson P.W."/>
            <person name="Bidwell S."/>
            <person name="Biedler J."/>
            <person name="Birney E."/>
            <person name="Bruggner R.V."/>
            <person name="Costas J."/>
            <person name="Coy M.R."/>
            <person name="Crabtree J."/>
            <person name="Crawford M."/>
            <person name="Debruyn B."/>
            <person name="Decaprio D."/>
            <person name="Eiglmeier K."/>
            <person name="Eisenstadt E."/>
            <person name="El-Dorry H."/>
            <person name="Gelbart W.M."/>
            <person name="Gomes S.L."/>
            <person name="Hammond M."/>
            <person name="Hannick L.I."/>
            <person name="Hogan J.R."/>
            <person name="Holmes M.H."/>
            <person name="Jaffe D."/>
            <person name="Johnston J.S."/>
            <person name="Kennedy R.C."/>
            <person name="Koo H."/>
            <person name="Kravitz S."/>
            <person name="Kriventseva E.V."/>
            <person name="Kulp D."/>
            <person name="Labutti K."/>
            <person name="Lee E."/>
            <person name="Li S."/>
            <person name="Lovin D.D."/>
            <person name="Mao C."/>
            <person name="Mauceli E."/>
            <person name="Menck C.F."/>
            <person name="Miller J.R."/>
            <person name="Montgomery P."/>
            <person name="Mori A."/>
            <person name="Nascimento A.L."/>
            <person name="Naveira H.F."/>
            <person name="Nusbaum C."/>
            <person name="O'leary S."/>
            <person name="Orvis J."/>
            <person name="Pertea M."/>
            <person name="Quesneville H."/>
            <person name="Reidenbach K.R."/>
            <person name="Rogers Y.H."/>
            <person name="Roth C.W."/>
            <person name="Schneider J.R."/>
            <person name="Schatz M."/>
            <person name="Shumway M."/>
            <person name="Stanke M."/>
            <person name="Stinson E.O."/>
            <person name="Tubio J.M."/>
            <person name="Vanzee J.P."/>
            <person name="Verjovski-Almeida S."/>
            <person name="Werner D."/>
            <person name="White O."/>
            <person name="Wyder S."/>
            <person name="Zeng Q."/>
            <person name="Zhao Q."/>
            <person name="Zhao Y."/>
            <person name="Hill C.A."/>
            <person name="Raikhel A.S."/>
            <person name="Soares M.B."/>
            <person name="Knudson D.L."/>
            <person name="Lee N.H."/>
            <person name="Galagan J."/>
            <person name="Salzberg S.L."/>
            <person name="Paulsen I.T."/>
            <person name="Dimopoulos G."/>
            <person name="Collins F.H."/>
            <person name="Birren B."/>
            <person name="Fraser-Liggett C.M."/>
            <person name="Severson D.W."/>
        </authorList>
    </citation>
    <scope>NUCLEOTIDE SEQUENCE [LARGE SCALE GENOMIC DNA]</scope>
    <source>
        <strain evidence="5">Liverpool</strain>
    </source>
</reference>
<evidence type="ECO:0000259" key="4">
    <source>
        <dbReference type="Pfam" id="PF01425"/>
    </source>
</evidence>
<feature type="active site" description="Charge relay system" evidence="2">
    <location>
        <position position="225"/>
    </location>
</feature>
<keyword evidence="3" id="KW-0812">Transmembrane</keyword>
<dbReference type="OMA" id="RIPAFNC"/>
<sequence>MSTNSNRRGTRNKRNKPNQIIKDIAYSVVFNIFVIIHLIIDHLVELVLKWYWGPSRARCPPLQRKNIIVTYSVQELAKLIRTKEVTCLEVVSAYIDRLNEVNPVVNAVIDGPFIEALEEAKAIDDRIQRGLISENEFNEKPFLGVPFTTKDSTAVKDKLHTLGITARRHVKAKEDAECVKLMKEAGAIIIATTSIPEINRWQETRNNLIGQTNNPYDSRRTVGGSSGGEGALIAACGSAFGLGTDIGGSIRMPAFYCGVYGHKPTSNIINTRGCSLRTGREASTMVVAGPMTRYASDLRPIMKTLVGPKTSQALKLDEKTDLKKLRYFYIPSSGDIKCSSVHPQLQRVMNRVVEHFQDIAPGGVEKVTLSGTEKTTNMWRYWMTQEPANFGNLLGNGKQLSPLVELAKKLVGNSDYTLAAIYSLIDSILPQENADKIKEITRQCDQELTELLGDDGVLFYHSTTHAAPYHYTAFVNIYNFSYWCLFNVLHVPATQIPLGLDPDGLPLGIQVVASRNRDRHCLAVAEEIERKFNGHIPPFIVD</sequence>
<dbReference type="EMBL" id="CH477209">
    <property type="protein sequence ID" value="EAT47732.1"/>
    <property type="molecule type" value="Genomic_DNA"/>
</dbReference>
<reference evidence="5" key="3">
    <citation type="submission" date="2012-09" db="EMBL/GenBank/DDBJ databases">
        <authorList>
            <consortium name="VectorBase"/>
        </authorList>
    </citation>
    <scope>NUCLEOTIDE SEQUENCE</scope>
    <source>
        <strain evidence="5">Liverpool</strain>
    </source>
</reference>
<evidence type="ECO:0000256" key="1">
    <source>
        <dbReference type="ARBA" id="ARBA00009199"/>
    </source>
</evidence>
<dbReference type="PIRSF" id="PIRSF001221">
    <property type="entry name" value="Amidase_fungi"/>
    <property type="match status" value="1"/>
</dbReference>
<gene>
    <name evidence="5" type="ORF">AaeL_AAEL001173</name>
</gene>
<dbReference type="InterPro" id="IPR023631">
    <property type="entry name" value="Amidase_dom"/>
</dbReference>
<evidence type="ECO:0000313" key="6">
    <source>
        <dbReference type="Proteomes" id="UP000682892"/>
    </source>
</evidence>
<dbReference type="InterPro" id="IPR036928">
    <property type="entry name" value="AS_sf"/>
</dbReference>
<dbReference type="SUPFAM" id="SSF75304">
    <property type="entry name" value="Amidase signature (AS) enzymes"/>
    <property type="match status" value="1"/>
</dbReference>
<reference evidence="5" key="1">
    <citation type="submission" date="2005-10" db="EMBL/GenBank/DDBJ databases">
        <authorList>
            <person name="Loftus B.J."/>
            <person name="Nene V.M."/>
            <person name="Hannick L.I."/>
            <person name="Bidwell S."/>
            <person name="Haas B."/>
            <person name="Amedeo P."/>
            <person name="Orvis J."/>
            <person name="Wortman J.R."/>
            <person name="White O.R."/>
            <person name="Salzberg S."/>
            <person name="Shumway M."/>
            <person name="Koo H."/>
            <person name="Zhao Y."/>
            <person name="Holmes M."/>
            <person name="Miller J."/>
            <person name="Schatz M."/>
            <person name="Pop M."/>
            <person name="Pai G."/>
            <person name="Utterback T."/>
            <person name="Rogers Y.-H."/>
            <person name="Kravitz S."/>
            <person name="Fraser C.M."/>
        </authorList>
    </citation>
    <scope>NUCLEOTIDE SEQUENCE</scope>
    <source>
        <strain evidence="5">Liverpool</strain>
    </source>
</reference>
<keyword evidence="3" id="KW-0472">Membrane</keyword>
<dbReference type="PANTHER" id="PTHR43372:SF1">
    <property type="entry name" value="LD38433P"/>
    <property type="match status" value="1"/>
</dbReference>
<comment type="similarity">
    <text evidence="1">Belongs to the amidase family.</text>
</comment>
<keyword evidence="3" id="KW-1133">Transmembrane helix</keyword>